<comment type="caution">
    <text evidence="1">The sequence shown here is derived from an EMBL/GenBank/DDBJ whole genome shotgun (WGS) entry which is preliminary data.</text>
</comment>
<gene>
    <name evidence="1" type="ORF">OPT61_g4587</name>
</gene>
<dbReference type="EMBL" id="JAPHNI010000266">
    <property type="protein sequence ID" value="KAJ8113237.1"/>
    <property type="molecule type" value="Genomic_DNA"/>
</dbReference>
<keyword evidence="2" id="KW-1185">Reference proteome</keyword>
<evidence type="ECO:0000313" key="1">
    <source>
        <dbReference type="EMBL" id="KAJ8113237.1"/>
    </source>
</evidence>
<evidence type="ECO:0000313" key="2">
    <source>
        <dbReference type="Proteomes" id="UP001153331"/>
    </source>
</evidence>
<dbReference type="Proteomes" id="UP001153331">
    <property type="component" value="Unassembled WGS sequence"/>
</dbReference>
<sequence>MAARKPEVQSRRAAYQLMQDRKELALTSVSWQTTFADLVGSMYDAKPGLIADQELGIKLPDQPVTDRPDTFELYLRQWRSYNSFVRQVSPPNDLQPPLSIAECSRILNTLVTDPKNDIQFPFTINRLMTVKQIEEKSICAARQQGAALVAQQIMRCNDKIAEVIPIRFNVPSRKVHDTSSNTDGESQAGAPEHLALLIKMTDGTTTLLPLCMDIIGRRKRPYVHIKPESGDPWEYTSWSWKCGAVPLLQKFKGFPLLTVTDDFFLQPTCILRPDAKKHPEANTWWTGKEYAPRILSTTWAIRCISPDARVLPPSMSAWRPLGPGGTPSVFEFNTVTGDLFRFTSVQSAVDEVLQYGHTVTVENDILPFQIVTLNNIAVSPSQTAVIHIHTNPQTLVDGEISCSYHYSCTATDIDQELGLCKVHSARLIEYLCSNPLLSDITADLPLLSELSWGLPQRKETRANFIDALRLLHEHDNDAVFCGMLKQSTKETYTSYIKYHYSSLGDHVDALQEEGVMNYKDGWTESVINNQMCTFWEAYDPLHTKARPPFAQLQGLRDIGFDEDTALFVNWGCSKIDRTSLGRILRQRDELAVPQDEVYPRAKLLDLDSFFKQGLGLTKWSLSTVYAMYFPRMKDRQVLSFHDAMFDTRVLSELLERAREDTKELYTECMRTGFKA</sequence>
<protein>
    <submittedName>
        <fullName evidence="1">Uncharacterized protein</fullName>
    </submittedName>
</protein>
<proteinExistence type="predicted"/>
<reference evidence="1" key="1">
    <citation type="submission" date="2022-11" db="EMBL/GenBank/DDBJ databases">
        <title>Genome Sequence of Boeremia exigua.</title>
        <authorList>
            <person name="Buettner E."/>
        </authorList>
    </citation>
    <scope>NUCLEOTIDE SEQUENCE</scope>
    <source>
        <strain evidence="1">CU02</strain>
    </source>
</reference>
<name>A0ACC2IDL0_9PLEO</name>
<organism evidence="1 2">
    <name type="scientific">Boeremia exigua</name>
    <dbReference type="NCBI Taxonomy" id="749465"/>
    <lineage>
        <taxon>Eukaryota</taxon>
        <taxon>Fungi</taxon>
        <taxon>Dikarya</taxon>
        <taxon>Ascomycota</taxon>
        <taxon>Pezizomycotina</taxon>
        <taxon>Dothideomycetes</taxon>
        <taxon>Pleosporomycetidae</taxon>
        <taxon>Pleosporales</taxon>
        <taxon>Pleosporineae</taxon>
        <taxon>Didymellaceae</taxon>
        <taxon>Boeremia</taxon>
    </lineage>
</organism>
<accession>A0ACC2IDL0</accession>